<gene>
    <name evidence="2" type="ORF">SARC_13210</name>
</gene>
<feature type="region of interest" description="Disordered" evidence="1">
    <location>
        <begin position="29"/>
        <end position="79"/>
    </location>
</feature>
<dbReference type="RefSeq" id="XP_014148139.1">
    <property type="nucleotide sequence ID" value="XM_014292664.1"/>
</dbReference>
<feature type="compositionally biased region" description="Basic residues" evidence="1">
    <location>
        <begin position="202"/>
        <end position="216"/>
    </location>
</feature>
<name>A0A0L0FBU7_9EUKA</name>
<protein>
    <submittedName>
        <fullName evidence="2">Uncharacterized protein</fullName>
    </submittedName>
</protein>
<feature type="non-terminal residue" evidence="2">
    <location>
        <position position="227"/>
    </location>
</feature>
<dbReference type="GeneID" id="25913714"/>
<proteinExistence type="predicted"/>
<evidence type="ECO:0000313" key="2">
    <source>
        <dbReference type="EMBL" id="KNC74237.1"/>
    </source>
</evidence>
<evidence type="ECO:0000313" key="3">
    <source>
        <dbReference type="Proteomes" id="UP000054560"/>
    </source>
</evidence>
<dbReference type="Proteomes" id="UP000054560">
    <property type="component" value="Unassembled WGS sequence"/>
</dbReference>
<sequence>MRAHLSTDNSLYGTPKYFSNYNLDTIEKYNAPKQQSDPEPIEADTAKPKRKRRTAQQILEDNLNKTTSTRPSKRKRRTAQQIMEDNLIETTSIKPSKRKRRTAQQIMEDNLIETTSIKPSRQKSKKYTLEKRNDMNANIVSTHATQDTEECIVDTGLGHRKRKVSTERDTEGEDSGTDATKSLLGNLTVAESLVADFDRLSSRPKRKKKKKAKTKIKLPLPTESDYE</sequence>
<organism evidence="2 3">
    <name type="scientific">Sphaeroforma arctica JP610</name>
    <dbReference type="NCBI Taxonomy" id="667725"/>
    <lineage>
        <taxon>Eukaryota</taxon>
        <taxon>Ichthyosporea</taxon>
        <taxon>Ichthyophonida</taxon>
        <taxon>Sphaeroforma</taxon>
    </lineage>
</organism>
<dbReference type="AlphaFoldDB" id="A0A0L0FBU7"/>
<feature type="region of interest" description="Disordered" evidence="1">
    <location>
        <begin position="159"/>
        <end position="227"/>
    </location>
</feature>
<keyword evidence="3" id="KW-1185">Reference proteome</keyword>
<dbReference type="EMBL" id="KQ244615">
    <property type="protein sequence ID" value="KNC74237.1"/>
    <property type="molecule type" value="Genomic_DNA"/>
</dbReference>
<reference evidence="2 3" key="1">
    <citation type="submission" date="2011-02" db="EMBL/GenBank/DDBJ databases">
        <title>The Genome Sequence of Sphaeroforma arctica JP610.</title>
        <authorList>
            <consortium name="The Broad Institute Genome Sequencing Platform"/>
            <person name="Russ C."/>
            <person name="Cuomo C."/>
            <person name="Young S.K."/>
            <person name="Zeng Q."/>
            <person name="Gargeya S."/>
            <person name="Alvarado L."/>
            <person name="Berlin A."/>
            <person name="Chapman S.B."/>
            <person name="Chen Z."/>
            <person name="Freedman E."/>
            <person name="Gellesch M."/>
            <person name="Goldberg J."/>
            <person name="Griggs A."/>
            <person name="Gujja S."/>
            <person name="Heilman E."/>
            <person name="Heiman D."/>
            <person name="Howarth C."/>
            <person name="Mehta T."/>
            <person name="Neiman D."/>
            <person name="Pearson M."/>
            <person name="Roberts A."/>
            <person name="Saif S."/>
            <person name="Shea T."/>
            <person name="Shenoy N."/>
            <person name="Sisk P."/>
            <person name="Stolte C."/>
            <person name="Sykes S."/>
            <person name="White J."/>
            <person name="Yandava C."/>
            <person name="Burger G."/>
            <person name="Gray M.W."/>
            <person name="Holland P.W.H."/>
            <person name="King N."/>
            <person name="Lang F.B.F."/>
            <person name="Roger A.J."/>
            <person name="Ruiz-Trillo I."/>
            <person name="Haas B."/>
            <person name="Nusbaum C."/>
            <person name="Birren B."/>
        </authorList>
    </citation>
    <scope>NUCLEOTIDE SEQUENCE [LARGE SCALE GENOMIC DNA]</scope>
    <source>
        <strain evidence="2 3">JP610</strain>
    </source>
</reference>
<accession>A0A0L0FBU7</accession>
<evidence type="ECO:0000256" key="1">
    <source>
        <dbReference type="SAM" id="MobiDB-lite"/>
    </source>
</evidence>